<evidence type="ECO:0000259" key="2">
    <source>
        <dbReference type="Pfam" id="PF10374"/>
    </source>
</evidence>
<sequence length="876" mass="97049">MIVQMDKMSAPPSRDRAQCLYEKNIELENKRRRSAQARVPYDPNAWQQMRENYEAIILEDHGFSEQHNIEYVLWQLHYRRIEELRAHYNAALNVAGSNSSKVPARPDHGRDGRVVMEKDEKKSPDIKKGLISCHRCLIYLGDLGRYKGLYGDGDAKTREYAAAWSYYLQAASLWPSSGNPHHQLAIVASYSGDKVGAVYRYFRSLTVDNPFMTARDSLIVAFEKRVCSYLFVAFLVRCKGEPKGGSKIPCVEADGSREKETDVNEIRKLFCIRFIRLNGILFTRTSLETFTELLASVSSTFLELLSSVPEGKSNFGADTVDNGLFIVRLVSILVFTVHNVKKEAEGQSYAEIVQCVVLLQNAFTAAFELMGHVLERCEQLNDPSSSYLLPGIMVFAEWLACCSDIDGSGDADEKMVAIRSKFWRCCIAFMNKILFFLPISLDDNEDDTCFNNMIRYEDGESWNMLALWEDLELRGFLPFVPAQSILDFSRKYQFATDGSQERMARIKRVLAAGKALANLVKVDQKPASFDSKMKKFVIGVVPLVSGDDALFNADSGMSKATNLIQEYSPEEAISFGALNTNPQRCVEGEEDDEVIVFKPLVTEKQNGGLNPKPTPHENSRPIRNLSAADPQFCGGSVSAAIDNELIPAAFNGHPQISTSAGVVGTQHLSAIHPPSTSKWPREEAALLANSMKSVRFRENGHAAGYEMQKDFRVAHLPVSTSVPMQPPPVNFGTTGMISNKIKVPYATILSKVDTINSSGMYPESFAVQALAGMANGFRRSPISRPVRHLGPPPGFTSAPPKQVTESFSGLDLTTENPLADDYSWLDGYHLPSSTKTSRFSGSTSLSSYPTLQYASINNGSTGADNFPFPAKQLPGS</sequence>
<keyword evidence="4" id="KW-1185">Reference proteome</keyword>
<dbReference type="EMBL" id="CAMGYJ010000010">
    <property type="protein sequence ID" value="CAI0548657.1"/>
    <property type="molecule type" value="Genomic_DNA"/>
</dbReference>
<evidence type="ECO:0000259" key="1">
    <source>
        <dbReference type="Pfam" id="PF10373"/>
    </source>
</evidence>
<dbReference type="InterPro" id="IPR018834">
    <property type="entry name" value="DNA/RNA-bd_Est1-type"/>
</dbReference>
<accession>A0AAV0QT53</accession>
<dbReference type="PANTHER" id="PTHR15696">
    <property type="entry name" value="SMG-7 SUPPRESSOR WITH MORPHOLOGICAL EFFECT ON GENITALIA PROTEIN 7"/>
    <property type="match status" value="1"/>
</dbReference>
<dbReference type="InterPro" id="IPR019458">
    <property type="entry name" value="Est1-like_N"/>
</dbReference>
<evidence type="ECO:0000313" key="4">
    <source>
        <dbReference type="Proteomes" id="UP001154282"/>
    </source>
</evidence>
<comment type="caution">
    <text evidence="3">The sequence shown here is derived from an EMBL/GenBank/DDBJ whole genome shotgun (WGS) entry which is preliminary data.</text>
</comment>
<dbReference type="GO" id="GO:0005697">
    <property type="term" value="C:telomerase holoenzyme complex"/>
    <property type="evidence" value="ECO:0007669"/>
    <property type="project" value="TreeGrafter"/>
</dbReference>
<dbReference type="GO" id="GO:0000184">
    <property type="term" value="P:nuclear-transcribed mRNA catabolic process, nonsense-mediated decay"/>
    <property type="evidence" value="ECO:0007669"/>
    <property type="project" value="TreeGrafter"/>
</dbReference>
<dbReference type="GO" id="GO:0070034">
    <property type="term" value="F:telomerase RNA binding"/>
    <property type="evidence" value="ECO:0007669"/>
    <property type="project" value="TreeGrafter"/>
</dbReference>
<dbReference type="InterPro" id="IPR011990">
    <property type="entry name" value="TPR-like_helical_dom_sf"/>
</dbReference>
<dbReference type="GO" id="GO:0042162">
    <property type="term" value="F:telomeric DNA binding"/>
    <property type="evidence" value="ECO:0007669"/>
    <property type="project" value="TreeGrafter"/>
</dbReference>
<dbReference type="Proteomes" id="UP001154282">
    <property type="component" value="Unassembled WGS sequence"/>
</dbReference>
<protein>
    <recommendedName>
        <fullName evidence="5">Protein SMG7</fullName>
    </recommendedName>
</protein>
<feature type="domain" description="DNA/RNA-binding" evidence="1">
    <location>
        <begin position="163"/>
        <end position="481"/>
    </location>
</feature>
<name>A0AAV0QT53_9ROSI</name>
<reference evidence="3" key="1">
    <citation type="submission" date="2022-08" db="EMBL/GenBank/DDBJ databases">
        <authorList>
            <person name="Gutierrez-Valencia J."/>
        </authorList>
    </citation>
    <scope>NUCLEOTIDE SEQUENCE</scope>
</reference>
<dbReference type="AlphaFoldDB" id="A0AAV0QT53"/>
<feature type="domain" description="Telomerase activating protein Est1-like N-terminal" evidence="2">
    <location>
        <begin position="81"/>
        <end position="150"/>
    </location>
</feature>
<dbReference type="PANTHER" id="PTHR15696:SF35">
    <property type="entry name" value="NONSENSE-MEDIATED MRNA DECAY FACTOR SMG7"/>
    <property type="match status" value="1"/>
</dbReference>
<gene>
    <name evidence="3" type="ORF">LITE_LOCUS44857</name>
</gene>
<evidence type="ECO:0008006" key="5">
    <source>
        <dbReference type="Google" id="ProtNLM"/>
    </source>
</evidence>
<dbReference type="Pfam" id="PF10374">
    <property type="entry name" value="EST1"/>
    <property type="match status" value="1"/>
</dbReference>
<evidence type="ECO:0000313" key="3">
    <source>
        <dbReference type="EMBL" id="CAI0548657.1"/>
    </source>
</evidence>
<dbReference type="SUPFAM" id="SSF48452">
    <property type="entry name" value="TPR-like"/>
    <property type="match status" value="1"/>
</dbReference>
<dbReference type="Gene3D" id="1.25.40.10">
    <property type="entry name" value="Tetratricopeptide repeat domain"/>
    <property type="match status" value="1"/>
</dbReference>
<dbReference type="Pfam" id="PF10373">
    <property type="entry name" value="EST1_DNA_bind"/>
    <property type="match status" value="1"/>
</dbReference>
<organism evidence="3 4">
    <name type="scientific">Linum tenue</name>
    <dbReference type="NCBI Taxonomy" id="586396"/>
    <lineage>
        <taxon>Eukaryota</taxon>
        <taxon>Viridiplantae</taxon>
        <taxon>Streptophyta</taxon>
        <taxon>Embryophyta</taxon>
        <taxon>Tracheophyta</taxon>
        <taxon>Spermatophyta</taxon>
        <taxon>Magnoliopsida</taxon>
        <taxon>eudicotyledons</taxon>
        <taxon>Gunneridae</taxon>
        <taxon>Pentapetalae</taxon>
        <taxon>rosids</taxon>
        <taxon>fabids</taxon>
        <taxon>Malpighiales</taxon>
        <taxon>Linaceae</taxon>
        <taxon>Linum</taxon>
    </lineage>
</organism>
<dbReference type="InterPro" id="IPR045153">
    <property type="entry name" value="Est1/Ebs1-like"/>
</dbReference>
<proteinExistence type="predicted"/>